<evidence type="ECO:0000313" key="1">
    <source>
        <dbReference type="EMBL" id="KKN46499.1"/>
    </source>
</evidence>
<protein>
    <submittedName>
        <fullName evidence="1">Uncharacterized protein</fullName>
    </submittedName>
</protein>
<dbReference type="Pfam" id="PF21843">
    <property type="entry name" value="DUF6902"/>
    <property type="match status" value="1"/>
</dbReference>
<dbReference type="AlphaFoldDB" id="A0A0F9QVN9"/>
<accession>A0A0F9QVN9</accession>
<reference evidence="1" key="1">
    <citation type="journal article" date="2015" name="Nature">
        <title>Complex archaea that bridge the gap between prokaryotes and eukaryotes.</title>
        <authorList>
            <person name="Spang A."/>
            <person name="Saw J.H."/>
            <person name="Jorgensen S.L."/>
            <person name="Zaremba-Niedzwiedzka K."/>
            <person name="Martijn J."/>
            <person name="Lind A.E."/>
            <person name="van Eijk R."/>
            <person name="Schleper C."/>
            <person name="Guy L."/>
            <person name="Ettema T.J."/>
        </authorList>
    </citation>
    <scope>NUCLEOTIDE SEQUENCE</scope>
</reference>
<organism evidence="1">
    <name type="scientific">marine sediment metagenome</name>
    <dbReference type="NCBI Taxonomy" id="412755"/>
    <lineage>
        <taxon>unclassified sequences</taxon>
        <taxon>metagenomes</taxon>
        <taxon>ecological metagenomes</taxon>
    </lineage>
</organism>
<sequence length="357" mass="39660">MTNVIDLKSHRQDQTIDFAGLSTLFAHGRRAKDDVFWLKENAEWLGILASMRADIPEDAVAPYREVYQNLAAKVTFFPQYYRFFLSLCLDLEDLGLQGDQGAILCHWIDRHQFARAELSDLQRAEAERLLSRRVSVCRDQSLHDRLEKFISRSTTFALPNKKAAYELAHIVFYLADYGQRDPHLNDTAHISLDNAGLLAFLDQDADLLGEICAAKRLAGEVPDKVWESFVCQAHTDCHMGQIGTAGGEDGYHTYLVSGWLAQMTGRKAFVGAIPAGKVAIHAPATGNGALRGLSQALFEYGQGRSADWGKMRASLVASMPEDGQAILEAAERSTYRFDAFFEGFSRAADKGNGLIYT</sequence>
<comment type="caution">
    <text evidence="1">The sequence shown here is derived from an EMBL/GenBank/DDBJ whole genome shotgun (WGS) entry which is preliminary data.</text>
</comment>
<dbReference type="InterPro" id="IPR054197">
    <property type="entry name" value="DUF6902"/>
</dbReference>
<name>A0A0F9QVN9_9ZZZZ</name>
<dbReference type="EMBL" id="LAZR01001327">
    <property type="protein sequence ID" value="KKN46499.1"/>
    <property type="molecule type" value="Genomic_DNA"/>
</dbReference>
<gene>
    <name evidence="1" type="ORF">LCGC14_0672330</name>
</gene>
<proteinExistence type="predicted"/>